<dbReference type="Gene3D" id="1.10.340.40">
    <property type="entry name" value="Nuclear abundant poly(A) RNA-bind protein 2, N-terminal domain"/>
    <property type="match status" value="1"/>
</dbReference>
<dbReference type="PANTHER" id="PTHR14738:SF29">
    <property type="entry name" value="ZINC FINGER CCCH DOMAIN-CONTAINING PROTEIN 14"/>
    <property type="match status" value="1"/>
</dbReference>
<evidence type="ECO:0000313" key="12">
    <source>
        <dbReference type="Proteomes" id="UP000002258"/>
    </source>
</evidence>
<comment type="caution">
    <text evidence="11">The sequence shown here is derived from an EMBL/GenBank/DDBJ whole genome shotgun (WGS) entry which is preliminary data.</text>
</comment>
<dbReference type="InterPro" id="IPR040366">
    <property type="entry name" value="Nab2/ZC3H14"/>
</dbReference>
<dbReference type="HOGENOM" id="CLU_037973_0_0_1"/>
<evidence type="ECO:0000256" key="2">
    <source>
        <dbReference type="ARBA" id="ARBA00008423"/>
    </source>
</evidence>
<comment type="similarity">
    <text evidence="2">Belongs to the ZC3H14 family.</text>
</comment>
<dbReference type="FunCoup" id="A3GFH6">
    <property type="interactions" value="238"/>
</dbReference>
<dbReference type="AlphaFoldDB" id="A3GFH6"/>
<dbReference type="eggNOG" id="KOG3702">
    <property type="taxonomic scope" value="Eukaryota"/>
</dbReference>
<feature type="domain" description="RNA-binding Nab2-type zinc finger" evidence="9">
    <location>
        <begin position="219"/>
        <end position="244"/>
    </location>
</feature>
<dbReference type="Pfam" id="PF14608">
    <property type="entry name" value="zf-CCCH_2"/>
    <property type="match status" value="4"/>
</dbReference>
<reference evidence="11 12" key="1">
    <citation type="journal article" date="2007" name="Nat. Biotechnol.">
        <title>Genome sequence of the lignocellulose-bioconverting and xylose-fermenting yeast Pichia stipitis.</title>
        <authorList>
            <person name="Jeffries T.W."/>
            <person name="Grigoriev I.V."/>
            <person name="Grimwood J."/>
            <person name="Laplaza J.M."/>
            <person name="Aerts A."/>
            <person name="Salamov A."/>
            <person name="Schmutz J."/>
            <person name="Lindquist E."/>
            <person name="Dehal P."/>
            <person name="Shapiro H."/>
            <person name="Jin Y.S."/>
            <person name="Passoth V."/>
            <person name="Richardson P.M."/>
        </authorList>
    </citation>
    <scope>NUCLEOTIDE SEQUENCE [LARGE SCALE GENOMIC DNA]</scope>
    <source>
        <strain evidence="12">ATCC 58785 / CBS 6054 / NBRC 10063 / NRRL Y-11545</strain>
    </source>
</reference>
<dbReference type="GO" id="GO:0033204">
    <property type="term" value="F:ribonuclease P RNA binding"/>
    <property type="evidence" value="ECO:0007669"/>
    <property type="project" value="EnsemblFungi"/>
</dbReference>
<dbReference type="Pfam" id="PF21457">
    <property type="entry name" value="zf-CCCH_2-like_3"/>
    <property type="match status" value="1"/>
</dbReference>
<keyword evidence="12" id="KW-1185">Reference proteome</keyword>
<dbReference type="RefSeq" id="XP_001387782.2">
    <property type="nucleotide sequence ID" value="XM_001387745.1"/>
</dbReference>
<keyword evidence="5" id="KW-0863">Zinc-finger</keyword>
<evidence type="ECO:0000259" key="10">
    <source>
        <dbReference type="Pfam" id="PF21803"/>
    </source>
</evidence>
<dbReference type="InterPro" id="IPR048410">
    <property type="entry name" value="Znf-CCCH_2-like_3"/>
</dbReference>
<keyword evidence="7" id="KW-0539">Nucleus</keyword>
<dbReference type="Gene3D" id="4.10.1000.40">
    <property type="match status" value="3"/>
</dbReference>
<sequence>MSFNPEGPVGLKLKTNLVNEIKSRFNTAQDDAVDIAEYIAVLIASNKQPQEIASEVNELVEMTVDVDFINSVFSEIDRLTREHEQAGSAQQASAAPTATVATPLQASTVPAAPANSFSSTAQTVVPNYQNNRGSRDFNARGGRGGGIAHNTNGRNDRFKKTSQFQNNKLERALESTQNPGITNVVSGSTFVPKPPKGRCPDFPFCSNKECDKAHPTRNCFSYPNCPNPPGTCNYLHPDQDQELIAKLEESKKLYADKKKNELMLQQATCRFGNKCTKDTCPYAHPSPANSDAKITTLEWCSSGKTCTDASCTKAHPPPLTALPVKEASGEIALEQCKFGSQCTNYKCPRRHATSHVPCREGANCKRYDCVFAHPFNEVCRFNEKCSNKFCMYQHPNGRSIASNTWTQEGGSAPTNARAFAVPDDQVMEQAVQD</sequence>
<evidence type="ECO:0000256" key="7">
    <source>
        <dbReference type="ARBA" id="ARBA00023242"/>
    </source>
</evidence>
<evidence type="ECO:0000256" key="5">
    <source>
        <dbReference type="ARBA" id="ARBA00022771"/>
    </source>
</evidence>
<comment type="subcellular location">
    <subcellularLocation>
        <location evidence="1">Nucleus</location>
    </subcellularLocation>
</comment>
<keyword evidence="3" id="KW-0479">Metal-binding</keyword>
<dbReference type="GO" id="GO:0008143">
    <property type="term" value="F:poly(A) binding"/>
    <property type="evidence" value="ECO:0007669"/>
    <property type="project" value="EnsemblFungi"/>
</dbReference>
<accession>A3GFH6</accession>
<dbReference type="InParanoid" id="A3GFH6"/>
<dbReference type="GO" id="GO:0016973">
    <property type="term" value="P:poly(A)+ mRNA export from nucleus"/>
    <property type="evidence" value="ECO:0007669"/>
    <property type="project" value="EnsemblFungi"/>
</dbReference>
<feature type="region of interest" description="Disordered" evidence="8">
    <location>
        <begin position="123"/>
        <end position="158"/>
    </location>
</feature>
<evidence type="ECO:0000313" key="11">
    <source>
        <dbReference type="EMBL" id="EAZ63759.2"/>
    </source>
</evidence>
<dbReference type="GO" id="GO:0000049">
    <property type="term" value="F:tRNA binding"/>
    <property type="evidence" value="ECO:0007669"/>
    <property type="project" value="EnsemblFungi"/>
</dbReference>
<evidence type="ECO:0000256" key="1">
    <source>
        <dbReference type="ARBA" id="ARBA00004123"/>
    </source>
</evidence>
<name>A3GFH6_PICST</name>
<dbReference type="GeneID" id="4851025"/>
<dbReference type="GO" id="GO:0008097">
    <property type="term" value="F:5S rRNA binding"/>
    <property type="evidence" value="ECO:0007669"/>
    <property type="project" value="EnsemblFungi"/>
</dbReference>
<evidence type="ECO:0000256" key="8">
    <source>
        <dbReference type="SAM" id="MobiDB-lite"/>
    </source>
</evidence>
<feature type="domain" description="Nab2 type CCCH zinc finger 4" evidence="10">
    <location>
        <begin position="288"/>
        <end position="316"/>
    </location>
</feature>
<evidence type="ECO:0000256" key="4">
    <source>
        <dbReference type="ARBA" id="ARBA00022737"/>
    </source>
</evidence>
<evidence type="ECO:0000256" key="6">
    <source>
        <dbReference type="ARBA" id="ARBA00022833"/>
    </source>
</evidence>
<evidence type="ECO:0000256" key="3">
    <source>
        <dbReference type="ARBA" id="ARBA00022723"/>
    </source>
</evidence>
<dbReference type="FunFam" id="4.10.1000.40:FF:000003">
    <property type="entry name" value="Nuclear polyadenylated RNA-binding protein NAB2"/>
    <property type="match status" value="1"/>
</dbReference>
<dbReference type="Pfam" id="PF21803">
    <property type="entry name" value="Nab2-zf4"/>
    <property type="match status" value="1"/>
</dbReference>
<dbReference type="GO" id="GO:0005737">
    <property type="term" value="C:cytoplasm"/>
    <property type="evidence" value="ECO:0007669"/>
    <property type="project" value="EnsemblFungi"/>
</dbReference>
<dbReference type="GO" id="GO:0008270">
    <property type="term" value="F:zinc ion binding"/>
    <property type="evidence" value="ECO:0007669"/>
    <property type="project" value="UniProtKB-KW"/>
</dbReference>
<dbReference type="OMA" id="HAHPTKV"/>
<dbReference type="Proteomes" id="UP000002258">
    <property type="component" value="Chromosome 1"/>
</dbReference>
<keyword evidence="4" id="KW-0677">Repeat</keyword>
<feature type="compositionally biased region" description="Polar residues" evidence="8">
    <location>
        <begin position="123"/>
        <end position="132"/>
    </location>
</feature>
<dbReference type="EMBL" id="AAVQ01000001">
    <property type="protein sequence ID" value="EAZ63759.2"/>
    <property type="molecule type" value="Genomic_DNA"/>
</dbReference>
<proteinExistence type="inferred from homology"/>
<organism evidence="11 12">
    <name type="scientific">Scheffersomyces stipitis (strain ATCC 58785 / CBS 6054 / NBRC 10063 / NRRL Y-11545)</name>
    <name type="common">Yeast</name>
    <name type="synonym">Pichia stipitis</name>
    <dbReference type="NCBI Taxonomy" id="322104"/>
    <lineage>
        <taxon>Eukaryota</taxon>
        <taxon>Fungi</taxon>
        <taxon>Dikarya</taxon>
        <taxon>Ascomycota</taxon>
        <taxon>Saccharomycotina</taxon>
        <taxon>Pichiomycetes</taxon>
        <taxon>Debaryomycetaceae</taxon>
        <taxon>Scheffersomyces</taxon>
    </lineage>
</organism>
<gene>
    <name evidence="11" type="primary">NAB2</name>
    <name evidence="11" type="ORF">PICST_80143</name>
</gene>
<dbReference type="OrthoDB" id="438553at2759"/>
<dbReference type="GO" id="GO:0005634">
    <property type="term" value="C:nucleus"/>
    <property type="evidence" value="ECO:0007669"/>
    <property type="project" value="UniProtKB-SubCell"/>
</dbReference>
<dbReference type="GO" id="GO:0045945">
    <property type="term" value="P:positive regulation of transcription by RNA polymerase III"/>
    <property type="evidence" value="ECO:0007669"/>
    <property type="project" value="EnsemblFungi"/>
</dbReference>
<protein>
    <submittedName>
        <fullName evidence="11">Polyadenylated RNA binding protein</fullName>
    </submittedName>
</protein>
<dbReference type="GO" id="GO:0160091">
    <property type="term" value="P:spliceosome-depend formation of circular RNA"/>
    <property type="evidence" value="ECO:0007669"/>
    <property type="project" value="EnsemblFungi"/>
</dbReference>
<dbReference type="InterPro" id="IPR043094">
    <property type="entry name" value="Nab2/ZC3H14_N_sf"/>
</dbReference>
<dbReference type="GO" id="GO:0008312">
    <property type="term" value="F:7S RNA binding"/>
    <property type="evidence" value="ECO:0007669"/>
    <property type="project" value="EnsemblFungi"/>
</dbReference>
<dbReference type="PANTHER" id="PTHR14738">
    <property type="entry name" value="ZINC FINGER CCCH DOMAIN-CONTAINING PROTEIN 14"/>
    <property type="match status" value="1"/>
</dbReference>
<keyword evidence="6" id="KW-0862">Zinc</keyword>
<dbReference type="GO" id="GO:1900152">
    <property type="term" value="P:negative regulation of nuclear-transcribed mRNA catabolic process, deadenylation-dependent decay"/>
    <property type="evidence" value="ECO:0007669"/>
    <property type="project" value="EnsemblFungi"/>
</dbReference>
<dbReference type="KEGG" id="pic:PICST_80143"/>
<dbReference type="InterPro" id="IPR049017">
    <property type="entry name" value="Nab2_Znf4"/>
</dbReference>
<evidence type="ECO:0000259" key="9">
    <source>
        <dbReference type="Pfam" id="PF21457"/>
    </source>
</evidence>
<dbReference type="STRING" id="322104.A3GFH6"/>